<keyword evidence="3" id="KW-1185">Reference proteome</keyword>
<feature type="region of interest" description="Disordered" evidence="1">
    <location>
        <begin position="30"/>
        <end position="54"/>
    </location>
</feature>
<reference evidence="2" key="1">
    <citation type="journal article" date="2022" name="Front. Genet.">
        <title>Chromosome-Scale Assembly of the Dendrobium nobile Genome Provides Insights Into the Molecular Mechanism of the Biosynthesis of the Medicinal Active Ingredient of Dendrobium.</title>
        <authorList>
            <person name="Xu Q."/>
            <person name="Niu S.-C."/>
            <person name="Li K.-L."/>
            <person name="Zheng P.-J."/>
            <person name="Zhang X.-J."/>
            <person name="Jia Y."/>
            <person name="Liu Y."/>
            <person name="Niu Y.-X."/>
            <person name="Yu L.-H."/>
            <person name="Chen D.-F."/>
            <person name="Zhang G.-Q."/>
        </authorList>
    </citation>
    <scope>NUCLEOTIDE SEQUENCE</scope>
    <source>
        <tissue evidence="2">Leaf</tissue>
    </source>
</reference>
<evidence type="ECO:0000256" key="1">
    <source>
        <dbReference type="SAM" id="MobiDB-lite"/>
    </source>
</evidence>
<proteinExistence type="predicted"/>
<dbReference type="AlphaFoldDB" id="A0A8T3BLJ5"/>
<feature type="compositionally biased region" description="Low complexity" evidence="1">
    <location>
        <begin position="30"/>
        <end position="45"/>
    </location>
</feature>
<organism evidence="2 3">
    <name type="scientific">Dendrobium nobile</name>
    <name type="common">Orchid</name>
    <dbReference type="NCBI Taxonomy" id="94219"/>
    <lineage>
        <taxon>Eukaryota</taxon>
        <taxon>Viridiplantae</taxon>
        <taxon>Streptophyta</taxon>
        <taxon>Embryophyta</taxon>
        <taxon>Tracheophyta</taxon>
        <taxon>Spermatophyta</taxon>
        <taxon>Magnoliopsida</taxon>
        <taxon>Liliopsida</taxon>
        <taxon>Asparagales</taxon>
        <taxon>Orchidaceae</taxon>
        <taxon>Epidendroideae</taxon>
        <taxon>Malaxideae</taxon>
        <taxon>Dendrobiinae</taxon>
        <taxon>Dendrobium</taxon>
    </lineage>
</organism>
<gene>
    <name evidence="2" type="ORF">KFK09_008743</name>
</gene>
<accession>A0A8T3BLJ5</accession>
<comment type="caution">
    <text evidence="2">The sequence shown here is derived from an EMBL/GenBank/DDBJ whole genome shotgun (WGS) entry which is preliminary data.</text>
</comment>
<dbReference type="EMBL" id="JAGYWB010000007">
    <property type="protein sequence ID" value="KAI0516071.1"/>
    <property type="molecule type" value="Genomic_DNA"/>
</dbReference>
<dbReference type="SMR" id="A0A8T3BLJ5"/>
<name>A0A8T3BLJ5_DENNO</name>
<evidence type="ECO:0000313" key="2">
    <source>
        <dbReference type="EMBL" id="KAI0516071.1"/>
    </source>
</evidence>
<protein>
    <submittedName>
        <fullName evidence="2">Uncharacterized protein</fullName>
    </submittedName>
</protein>
<evidence type="ECO:0000313" key="3">
    <source>
        <dbReference type="Proteomes" id="UP000829196"/>
    </source>
</evidence>
<sequence length="54" mass="5657">MSSCNKSHCHLTESLARWANKLAFEMTEIGTSTSGTSTPASPTIAKASSPLSTE</sequence>
<dbReference type="Proteomes" id="UP000829196">
    <property type="component" value="Unassembled WGS sequence"/>
</dbReference>